<evidence type="ECO:0000313" key="9">
    <source>
        <dbReference type="Proteomes" id="UP000199163"/>
    </source>
</evidence>
<evidence type="ECO:0000256" key="1">
    <source>
        <dbReference type="ARBA" id="ARBA00004127"/>
    </source>
</evidence>
<dbReference type="STRING" id="568899.SAMN05192534_1511"/>
<dbReference type="InterPro" id="IPR037185">
    <property type="entry name" value="EmrE-like"/>
</dbReference>
<feature type="transmembrane region" description="Helical" evidence="6">
    <location>
        <begin position="135"/>
        <end position="154"/>
    </location>
</feature>
<dbReference type="Proteomes" id="UP000199163">
    <property type="component" value="Unassembled WGS sequence"/>
</dbReference>
<keyword evidence="3 6" id="KW-0812">Transmembrane</keyword>
<dbReference type="PANTHER" id="PTHR32322">
    <property type="entry name" value="INNER MEMBRANE TRANSPORTER"/>
    <property type="match status" value="1"/>
</dbReference>
<dbReference type="AlphaFoldDB" id="A0A1G8KIJ6"/>
<dbReference type="GO" id="GO:0016020">
    <property type="term" value="C:membrane"/>
    <property type="evidence" value="ECO:0007669"/>
    <property type="project" value="UniProtKB-SubCell"/>
</dbReference>
<feature type="transmembrane region" description="Helical" evidence="6">
    <location>
        <begin position="77"/>
        <end position="96"/>
    </location>
</feature>
<dbReference type="RefSeq" id="WP_175487597.1">
    <property type="nucleotide sequence ID" value="NZ_FNDK01000051.1"/>
</dbReference>
<feature type="transmembrane region" description="Helical" evidence="6">
    <location>
        <begin position="102"/>
        <end position="123"/>
    </location>
</feature>
<reference evidence="8 9" key="1">
    <citation type="submission" date="2016-10" db="EMBL/GenBank/DDBJ databases">
        <authorList>
            <person name="de Groot N.N."/>
        </authorList>
    </citation>
    <scope>NUCLEOTIDE SEQUENCE [LARGE SCALE GENOMIC DNA]</scope>
    <source>
        <strain evidence="8 9">DSM 21632</strain>
    </source>
</reference>
<evidence type="ECO:0000313" key="8">
    <source>
        <dbReference type="EMBL" id="SDI43249.1"/>
    </source>
</evidence>
<evidence type="ECO:0000256" key="6">
    <source>
        <dbReference type="SAM" id="Phobius"/>
    </source>
</evidence>
<name>A0A1G8KIJ6_9BACI</name>
<sequence length="306" mass="34181">MIKGHTKNKGLLLVIIGAVFWGVGGTVSQKLFQDYSIHVNWLVTVRLLLAGTLLLAVQCMRKDYFHITSVWKNKKTAVQLIIFGLLGMLAVQYTYMASIHHGNAAVATLLQYLAPVMIIVYLLLRKLTIFTKQDLTTVALALLGTFLLLTNGSISELSVPFISIFWGILSGAALAFYTLYAIPLLKEFDSLVVVGWAMVTGGAALGFIHPPWQADFSHFTAEMYMYLIFVIICGTMFAFWFYIESLQYLSPKKTSLIGNLEPLAAVLTMVIWLNEPFDLFQWLGMACILGMTLLLAFHKKASYENN</sequence>
<keyword evidence="4 6" id="KW-1133">Transmembrane helix</keyword>
<feature type="transmembrane region" description="Helical" evidence="6">
    <location>
        <begin position="255"/>
        <end position="273"/>
    </location>
</feature>
<dbReference type="Gene3D" id="1.10.3730.20">
    <property type="match status" value="1"/>
</dbReference>
<gene>
    <name evidence="8" type="ORF">SAMN05192534_1511</name>
</gene>
<feature type="transmembrane region" description="Helical" evidence="6">
    <location>
        <begin position="38"/>
        <end position="57"/>
    </location>
</feature>
<evidence type="ECO:0000256" key="2">
    <source>
        <dbReference type="ARBA" id="ARBA00007362"/>
    </source>
</evidence>
<feature type="transmembrane region" description="Helical" evidence="6">
    <location>
        <begin position="191"/>
        <end position="212"/>
    </location>
</feature>
<feature type="domain" description="EamA" evidence="7">
    <location>
        <begin position="163"/>
        <end position="295"/>
    </location>
</feature>
<proteinExistence type="inferred from homology"/>
<dbReference type="PANTHER" id="PTHR32322:SF2">
    <property type="entry name" value="EAMA DOMAIN-CONTAINING PROTEIN"/>
    <property type="match status" value="1"/>
</dbReference>
<keyword evidence="9" id="KW-1185">Reference proteome</keyword>
<comment type="similarity">
    <text evidence="2">Belongs to the EamA transporter family.</text>
</comment>
<dbReference type="InterPro" id="IPR050638">
    <property type="entry name" value="AA-Vitamin_Transporters"/>
</dbReference>
<feature type="domain" description="EamA" evidence="7">
    <location>
        <begin position="9"/>
        <end position="149"/>
    </location>
</feature>
<keyword evidence="5 6" id="KW-0472">Membrane</keyword>
<feature type="transmembrane region" description="Helical" evidence="6">
    <location>
        <begin position="160"/>
        <end position="179"/>
    </location>
</feature>
<evidence type="ECO:0000256" key="5">
    <source>
        <dbReference type="ARBA" id="ARBA00023136"/>
    </source>
</evidence>
<dbReference type="Pfam" id="PF00892">
    <property type="entry name" value="EamA"/>
    <property type="match status" value="2"/>
</dbReference>
<feature type="transmembrane region" description="Helical" evidence="6">
    <location>
        <begin position="279"/>
        <end position="297"/>
    </location>
</feature>
<evidence type="ECO:0000256" key="3">
    <source>
        <dbReference type="ARBA" id="ARBA00022692"/>
    </source>
</evidence>
<dbReference type="EMBL" id="FNDK01000051">
    <property type="protein sequence ID" value="SDI43249.1"/>
    <property type="molecule type" value="Genomic_DNA"/>
</dbReference>
<protein>
    <submittedName>
        <fullName evidence="8">Permease of the drug/metabolite transporter (DMT) superfamily</fullName>
    </submittedName>
</protein>
<organism evidence="8 9">
    <name type="scientific">Alteribacillus persepolensis</name>
    <dbReference type="NCBI Taxonomy" id="568899"/>
    <lineage>
        <taxon>Bacteria</taxon>
        <taxon>Bacillati</taxon>
        <taxon>Bacillota</taxon>
        <taxon>Bacilli</taxon>
        <taxon>Bacillales</taxon>
        <taxon>Bacillaceae</taxon>
        <taxon>Alteribacillus</taxon>
    </lineage>
</organism>
<comment type="subcellular location">
    <subcellularLocation>
        <location evidence="1">Endomembrane system</location>
        <topology evidence="1">Multi-pass membrane protein</topology>
    </subcellularLocation>
</comment>
<accession>A0A1G8KIJ6</accession>
<dbReference type="SUPFAM" id="SSF103481">
    <property type="entry name" value="Multidrug resistance efflux transporter EmrE"/>
    <property type="match status" value="2"/>
</dbReference>
<evidence type="ECO:0000259" key="7">
    <source>
        <dbReference type="Pfam" id="PF00892"/>
    </source>
</evidence>
<feature type="transmembrane region" description="Helical" evidence="6">
    <location>
        <begin position="224"/>
        <end position="243"/>
    </location>
</feature>
<evidence type="ECO:0000256" key="4">
    <source>
        <dbReference type="ARBA" id="ARBA00022989"/>
    </source>
</evidence>
<dbReference type="InterPro" id="IPR000620">
    <property type="entry name" value="EamA_dom"/>
</dbReference>